<dbReference type="RefSeq" id="WP_341372573.1">
    <property type="nucleotide sequence ID" value="NZ_JBBUTF010000002.1"/>
</dbReference>
<dbReference type="EMBL" id="JBBUTF010000002">
    <property type="protein sequence ID" value="MEK8024802.1"/>
    <property type="molecule type" value="Genomic_DNA"/>
</dbReference>
<sequence length="330" mass="35082">MENHSTQGNPASIVAGGAGFIGANLCARLLEEGRTVVVIDNLLRGSRDHLSAGAATSRLHFIEADLAQRAPAQAAFAQAATFGAIDEVWHLAANSDIPAGVADADVDLKDTFLTTAEILRCMKANKIGKLYFASSSAIYGDLGDQPLHEDIGPLLPISNYGAMKLASEALISAAAESHLERACLFRFPNVVGVPATHGVILDFVRKLKNTGNSLEVLGNGTQRKAYLHVSDLIAAMLLVRSRTDIPKTLPINVGPVDEGVYVRWIAEQVVARVAPAANIQFGTGNRGWVGDVPKFHYSTAKIQALGWKPALGSEAAVLRAIDEIARQEGF</sequence>
<dbReference type="InterPro" id="IPR001509">
    <property type="entry name" value="Epimerase_deHydtase"/>
</dbReference>
<protein>
    <recommendedName>
        <fullName evidence="3">UDP-glucose 4-epimerase</fullName>
    </recommendedName>
    <alternativeName>
        <fullName evidence="5">Galactowaldenase</fullName>
    </alternativeName>
    <alternativeName>
        <fullName evidence="4">UDP-galactose 4-epimerase</fullName>
    </alternativeName>
</protein>
<evidence type="ECO:0000259" key="6">
    <source>
        <dbReference type="Pfam" id="PF01370"/>
    </source>
</evidence>
<dbReference type="Gene3D" id="3.40.50.720">
    <property type="entry name" value="NAD(P)-binding Rossmann-like Domain"/>
    <property type="match status" value="1"/>
</dbReference>
<name>A0ABU9B4L2_9BURK</name>
<dbReference type="InterPro" id="IPR036291">
    <property type="entry name" value="NAD(P)-bd_dom_sf"/>
</dbReference>
<reference evidence="7 8" key="1">
    <citation type="submission" date="2024-04" db="EMBL/GenBank/DDBJ databases">
        <title>Novel species of the genus Ideonella isolated from streams.</title>
        <authorList>
            <person name="Lu H."/>
        </authorList>
    </citation>
    <scope>NUCLEOTIDE SEQUENCE [LARGE SCALE GENOMIC DNA]</scope>
    <source>
        <strain evidence="7 8">BYS139W</strain>
    </source>
</reference>
<comment type="similarity">
    <text evidence="2">Belongs to the NAD(P)-dependent epimerase/dehydratase family.</text>
</comment>
<comment type="caution">
    <text evidence="7">The sequence shown here is derived from an EMBL/GenBank/DDBJ whole genome shotgun (WGS) entry which is preliminary data.</text>
</comment>
<dbReference type="Gene3D" id="3.90.25.10">
    <property type="entry name" value="UDP-galactose 4-epimerase, domain 1"/>
    <property type="match status" value="2"/>
</dbReference>
<dbReference type="Pfam" id="PF01370">
    <property type="entry name" value="Epimerase"/>
    <property type="match status" value="1"/>
</dbReference>
<proteinExistence type="inferred from homology"/>
<evidence type="ECO:0000256" key="5">
    <source>
        <dbReference type="ARBA" id="ARBA00033067"/>
    </source>
</evidence>
<evidence type="ECO:0000256" key="4">
    <source>
        <dbReference type="ARBA" id="ARBA00031367"/>
    </source>
</evidence>
<evidence type="ECO:0000313" key="8">
    <source>
        <dbReference type="Proteomes" id="UP001368500"/>
    </source>
</evidence>
<dbReference type="SUPFAM" id="SSF51735">
    <property type="entry name" value="NAD(P)-binding Rossmann-fold domains"/>
    <property type="match status" value="1"/>
</dbReference>
<keyword evidence="8" id="KW-1185">Reference proteome</keyword>
<organism evidence="7 8">
    <name type="scientific">Pseudaquabacterium rugosum</name>
    <dbReference type="NCBI Taxonomy" id="2984194"/>
    <lineage>
        <taxon>Bacteria</taxon>
        <taxon>Pseudomonadati</taxon>
        <taxon>Pseudomonadota</taxon>
        <taxon>Betaproteobacteria</taxon>
        <taxon>Burkholderiales</taxon>
        <taxon>Sphaerotilaceae</taxon>
        <taxon>Pseudaquabacterium</taxon>
    </lineage>
</organism>
<comment type="pathway">
    <text evidence="1">Carbohydrate metabolism; galactose metabolism.</text>
</comment>
<evidence type="ECO:0000256" key="3">
    <source>
        <dbReference type="ARBA" id="ARBA00018569"/>
    </source>
</evidence>
<evidence type="ECO:0000313" key="7">
    <source>
        <dbReference type="EMBL" id="MEK8024802.1"/>
    </source>
</evidence>
<evidence type="ECO:0000256" key="2">
    <source>
        <dbReference type="ARBA" id="ARBA00007637"/>
    </source>
</evidence>
<dbReference type="PANTHER" id="PTHR43725">
    <property type="entry name" value="UDP-GLUCOSE 4-EPIMERASE"/>
    <property type="match status" value="1"/>
</dbReference>
<accession>A0ABU9B4L2</accession>
<feature type="domain" description="NAD-dependent epimerase/dehydratase" evidence="6">
    <location>
        <begin position="13"/>
        <end position="254"/>
    </location>
</feature>
<evidence type="ECO:0000256" key="1">
    <source>
        <dbReference type="ARBA" id="ARBA00004947"/>
    </source>
</evidence>
<gene>
    <name evidence="7" type="ORF">AACH11_02310</name>
</gene>
<dbReference type="PANTHER" id="PTHR43725:SF53">
    <property type="entry name" value="UDP-ARABINOSE 4-EPIMERASE 1"/>
    <property type="match status" value="1"/>
</dbReference>
<dbReference type="Proteomes" id="UP001368500">
    <property type="component" value="Unassembled WGS sequence"/>
</dbReference>